<dbReference type="InterPro" id="IPR029058">
    <property type="entry name" value="AB_hydrolase_fold"/>
</dbReference>
<dbReference type="InterPro" id="IPR050266">
    <property type="entry name" value="AB_hydrolase_sf"/>
</dbReference>
<dbReference type="InterPro" id="IPR000073">
    <property type="entry name" value="AB_hydrolase_1"/>
</dbReference>
<dbReference type="Gene3D" id="3.40.50.1820">
    <property type="entry name" value="alpha/beta hydrolase"/>
    <property type="match status" value="1"/>
</dbReference>
<dbReference type="PANTHER" id="PTHR43798">
    <property type="entry name" value="MONOACYLGLYCEROL LIPASE"/>
    <property type="match status" value="1"/>
</dbReference>
<dbReference type="GO" id="GO:0016020">
    <property type="term" value="C:membrane"/>
    <property type="evidence" value="ECO:0007669"/>
    <property type="project" value="TreeGrafter"/>
</dbReference>
<organism evidence="2 3">
    <name type="scientific">Shewanella algae</name>
    <dbReference type="NCBI Taxonomy" id="38313"/>
    <lineage>
        <taxon>Bacteria</taxon>
        <taxon>Pseudomonadati</taxon>
        <taxon>Pseudomonadota</taxon>
        <taxon>Gammaproteobacteria</taxon>
        <taxon>Alteromonadales</taxon>
        <taxon>Shewanellaceae</taxon>
        <taxon>Shewanella</taxon>
    </lineage>
</organism>
<dbReference type="Pfam" id="PF00561">
    <property type="entry name" value="Abhydrolase_1"/>
    <property type="match status" value="1"/>
</dbReference>
<dbReference type="PRINTS" id="PR00111">
    <property type="entry name" value="ABHYDROLASE"/>
</dbReference>
<evidence type="ECO:0000313" key="2">
    <source>
        <dbReference type="EMBL" id="SUJ04651.1"/>
    </source>
</evidence>
<dbReference type="GO" id="GO:0016787">
    <property type="term" value="F:hydrolase activity"/>
    <property type="evidence" value="ECO:0007669"/>
    <property type="project" value="UniProtKB-KW"/>
</dbReference>
<name>A0A380BPC2_9GAMM</name>
<evidence type="ECO:0000313" key="3">
    <source>
        <dbReference type="Proteomes" id="UP000254069"/>
    </source>
</evidence>
<dbReference type="SUPFAM" id="SSF53474">
    <property type="entry name" value="alpha/beta-Hydrolases"/>
    <property type="match status" value="1"/>
</dbReference>
<accession>A0A380BPC2</accession>
<evidence type="ECO:0000259" key="1">
    <source>
        <dbReference type="Pfam" id="PF00561"/>
    </source>
</evidence>
<keyword evidence="3" id="KW-1185">Reference proteome</keyword>
<protein>
    <submittedName>
        <fullName evidence="2">2-hydroxy-6-oxo-6-phenylhexa-2,4-dienoate hydrolase</fullName>
        <ecNumber evidence="2">3.7.1.8</ecNumber>
    </submittedName>
</protein>
<feature type="domain" description="AB hydrolase-1" evidence="1">
    <location>
        <begin position="31"/>
        <end position="146"/>
    </location>
</feature>
<sequence>MWQPSAPVKALKIPLPHLTLASQCWGAEDKPLLLALHGWLDNSNSFAPLAEKLMNDYRILAIDWPGHGLSGHRPGRYPLHWIDYLYDLELLLDHLAGDAPVTLLGHSLGGIVASAYAAAFPERVDKLLLIEAFAPLYEAVEQAKPRLRKSFAAHKRMLGSKRSQVVYDSIEPAIKARVQLTGLAEPWSRLLVTRNMQIDAQGASWRSDPRLRLDSPMRLCFEQVASLMQGIAIPSLLITGEQGFPGLVHSLPQARAWYSELQIVQLPGDHHLHMGNADEVAQTLAGFLQGRKSNPGD</sequence>
<dbReference type="EMBL" id="UGYO01000002">
    <property type="protein sequence ID" value="SUJ04651.1"/>
    <property type="molecule type" value="Genomic_DNA"/>
</dbReference>
<keyword evidence="2" id="KW-0378">Hydrolase</keyword>
<gene>
    <name evidence="2" type="primary">hsaD</name>
    <name evidence="2" type="ORF">NCTC10738_03682</name>
</gene>
<dbReference type="PANTHER" id="PTHR43798:SF33">
    <property type="entry name" value="HYDROLASE, PUTATIVE (AFU_ORTHOLOGUE AFUA_2G14860)-RELATED"/>
    <property type="match status" value="1"/>
</dbReference>
<dbReference type="AlphaFoldDB" id="A0A380BPC2"/>
<dbReference type="RefSeq" id="WP_109247943.1">
    <property type="nucleotide sequence ID" value="NZ_AP024609.1"/>
</dbReference>
<dbReference type="Proteomes" id="UP000254069">
    <property type="component" value="Unassembled WGS sequence"/>
</dbReference>
<proteinExistence type="predicted"/>
<reference evidence="2 3" key="1">
    <citation type="submission" date="2018-06" db="EMBL/GenBank/DDBJ databases">
        <authorList>
            <consortium name="Pathogen Informatics"/>
            <person name="Doyle S."/>
        </authorList>
    </citation>
    <scope>NUCLEOTIDE SEQUENCE [LARGE SCALE GENOMIC DNA]</scope>
    <source>
        <strain evidence="2 3">NCTC10738</strain>
    </source>
</reference>
<dbReference type="EC" id="3.7.1.8" evidence="2"/>